<evidence type="ECO:0000313" key="4">
    <source>
        <dbReference type="Proteomes" id="UP000054342"/>
    </source>
</evidence>
<feature type="compositionally biased region" description="Polar residues" evidence="2">
    <location>
        <begin position="1145"/>
        <end position="1162"/>
    </location>
</feature>
<feature type="region of interest" description="Disordered" evidence="2">
    <location>
        <begin position="1119"/>
        <end position="1168"/>
    </location>
</feature>
<feature type="compositionally biased region" description="Polar residues" evidence="2">
    <location>
        <begin position="159"/>
        <end position="177"/>
    </location>
</feature>
<reference evidence="3 4" key="1">
    <citation type="submission" date="2015-01" db="EMBL/GenBank/DDBJ databases">
        <title>The Genome Sequence of Exophiala xenobiotica CBS118157.</title>
        <authorList>
            <consortium name="The Broad Institute Genomics Platform"/>
            <person name="Cuomo C."/>
            <person name="de Hoog S."/>
            <person name="Gorbushina A."/>
            <person name="Stielow B."/>
            <person name="Teixiera M."/>
            <person name="Abouelleil A."/>
            <person name="Chapman S.B."/>
            <person name="Priest M."/>
            <person name="Young S.K."/>
            <person name="Wortman J."/>
            <person name="Nusbaum C."/>
            <person name="Birren B."/>
        </authorList>
    </citation>
    <scope>NUCLEOTIDE SEQUENCE [LARGE SCALE GENOMIC DNA]</scope>
    <source>
        <strain evidence="3 4">CBS 118157</strain>
    </source>
</reference>
<proteinExistence type="predicted"/>
<feature type="region of interest" description="Disordered" evidence="2">
    <location>
        <begin position="159"/>
        <end position="216"/>
    </location>
</feature>
<feature type="region of interest" description="Disordered" evidence="2">
    <location>
        <begin position="711"/>
        <end position="816"/>
    </location>
</feature>
<feature type="region of interest" description="Disordered" evidence="2">
    <location>
        <begin position="1"/>
        <end position="46"/>
    </location>
</feature>
<feature type="compositionally biased region" description="Basic and acidic residues" evidence="2">
    <location>
        <begin position="752"/>
        <end position="779"/>
    </location>
</feature>
<feature type="compositionally biased region" description="Polar residues" evidence="2">
    <location>
        <begin position="20"/>
        <end position="46"/>
    </location>
</feature>
<feature type="compositionally biased region" description="Polar residues" evidence="2">
    <location>
        <begin position="558"/>
        <end position="589"/>
    </location>
</feature>
<dbReference type="RefSeq" id="XP_013314588.1">
    <property type="nucleotide sequence ID" value="XM_013459134.1"/>
</dbReference>
<feature type="compositionally biased region" description="Polar residues" evidence="2">
    <location>
        <begin position="799"/>
        <end position="811"/>
    </location>
</feature>
<keyword evidence="1" id="KW-0175">Coiled coil</keyword>
<dbReference type="OrthoDB" id="5343018at2759"/>
<organism evidence="3 4">
    <name type="scientific">Exophiala xenobiotica</name>
    <dbReference type="NCBI Taxonomy" id="348802"/>
    <lineage>
        <taxon>Eukaryota</taxon>
        <taxon>Fungi</taxon>
        <taxon>Dikarya</taxon>
        <taxon>Ascomycota</taxon>
        <taxon>Pezizomycotina</taxon>
        <taxon>Eurotiomycetes</taxon>
        <taxon>Chaetothyriomycetidae</taxon>
        <taxon>Chaetothyriales</taxon>
        <taxon>Herpotrichiellaceae</taxon>
        <taxon>Exophiala</taxon>
    </lineage>
</organism>
<feature type="compositionally biased region" description="Polar residues" evidence="2">
    <location>
        <begin position="523"/>
        <end position="536"/>
    </location>
</feature>
<gene>
    <name evidence="3" type="ORF">PV05_06402</name>
</gene>
<feature type="compositionally biased region" description="Polar residues" evidence="2">
    <location>
        <begin position="99"/>
        <end position="112"/>
    </location>
</feature>
<evidence type="ECO:0000256" key="1">
    <source>
        <dbReference type="SAM" id="Coils"/>
    </source>
</evidence>
<dbReference type="EMBL" id="KN847320">
    <property type="protein sequence ID" value="KIW54004.1"/>
    <property type="molecule type" value="Genomic_DNA"/>
</dbReference>
<feature type="compositionally biased region" description="Basic and acidic residues" evidence="2">
    <location>
        <begin position="926"/>
        <end position="948"/>
    </location>
</feature>
<sequence length="1168" mass="129100">MDDAAHAHPHSPAATLARPRSTTTLSLREQHPAQSTPRSVPHTRQQRLLSTRHARFSAQRLSVNGLTIPFARPVRSSENENPHYSSPRFIKREEDGDNTGRSADVKSTSPKSSILNEITNSVVYRVRDLQKRPPIPVFQGSPGGSCTEDVRQHTPSIYQDASSEFQTPSVTGSTPESPSMGLREVSVNLPRPSPHKESPSYRSIRSSPRRKTSLAKPRFNSEEYIEHIENELQMVKDAMYSPTTNISWKEKLKKAKDENERLLKEIEMTRVSFELELRATVERSAETEMKLKRKIKDLEDEVDLKRTVIQDLEVDREEKRIDQSTMEALRARIDRLEEEKVSLEVTNMDMEKRNEVLTQLLALSPTKMQQSFQLPTPRRKSARPMSMIIPRMPSSPSTRTPASRPQSVLVSPALPIADYFPINVASSPIAANQYGISGPSLGGSDDVESVRSGTSISYSQATDVTDSRRLTMASHALSSPEIIPTNSSDMRPPLLARQASKRRPRKFMPGSTQLKPLLLPTFTADNGNLPSTSPITSPKRPFSTHIAGPSYRPREDTLSISRSTTTDISNSSAPSSPTRELSDQPGPSLQNLDQVLAQHEETFQGDAINEALAKLTQGAHDAQYHTPVQQINPKQTIKASSFETPGSRPRVNSWLLRTSTTGCDAEDSPLDTASDRLGARNVLVTDDSPDIISGAIARDFGDLRVSTVGHVGDGIDIPRPLFSKERGQPGGPCQSPSYYDQSPLNPRKRRKADSVRKDRRLEDDNTDENALKKPFESETTRQVLTPSSVVQRAAGQAGNRPNHSAKGSQNAARPRNPIELLQQRNMGSRTLAAITIRTVYATLTRYTSYIQSFKRDPLALARRVIANAWRANWGAFGKLSWWVLGLFLGHRTVKHEQSEWDWEQYDGESIANRCCDGTPAETGVQGDERPIQEASHERTADTRTKNPPDEASASMRKDMKAGWGKSLYLWGKFSVAIMLAVGGAIIKGPAEMLRETEERRRSRQNSIADSQGAHERNQSSISPGTAEHSQELDQKSQGQSQGHITGHDAFQAREPVRLRRSHSSPTPSPRGYRFDTTVAEHNASTTGVQVAADSPDAAEIPLTPDHGHGFAGETLKPMRSGRKGLDPIFAPQGDEIPGPHILAHSTATSSSSVLENTNQSHRQLAENG</sequence>
<dbReference type="GeneID" id="25328310"/>
<feature type="region of interest" description="Disordered" evidence="2">
    <location>
        <begin position="917"/>
        <end position="957"/>
    </location>
</feature>
<feature type="region of interest" description="Disordered" evidence="2">
    <location>
        <begin position="73"/>
        <end position="112"/>
    </location>
</feature>
<keyword evidence="4" id="KW-1185">Reference proteome</keyword>
<protein>
    <submittedName>
        <fullName evidence="3">Uncharacterized protein</fullName>
    </submittedName>
</protein>
<feature type="coiled-coil region" evidence="1">
    <location>
        <begin position="245"/>
        <end position="353"/>
    </location>
</feature>
<dbReference type="AlphaFoldDB" id="A0A0D2F268"/>
<dbReference type="Proteomes" id="UP000054342">
    <property type="component" value="Unassembled WGS sequence"/>
</dbReference>
<dbReference type="HOGENOM" id="CLU_274179_0_0_1"/>
<evidence type="ECO:0000256" key="2">
    <source>
        <dbReference type="SAM" id="MobiDB-lite"/>
    </source>
</evidence>
<feature type="compositionally biased region" description="Polar residues" evidence="2">
    <location>
        <begin position="780"/>
        <end position="790"/>
    </location>
</feature>
<feature type="compositionally biased region" description="Polar residues" evidence="2">
    <location>
        <begin position="734"/>
        <end position="744"/>
    </location>
</feature>
<name>A0A0D2F268_9EURO</name>
<accession>A0A0D2F268</accession>
<evidence type="ECO:0000313" key="3">
    <source>
        <dbReference type="EMBL" id="KIW54004.1"/>
    </source>
</evidence>
<feature type="region of interest" description="Disordered" evidence="2">
    <location>
        <begin position="497"/>
        <end position="589"/>
    </location>
</feature>
<feature type="region of interest" description="Disordered" evidence="2">
    <location>
        <begin position="995"/>
        <end position="1075"/>
    </location>
</feature>